<gene>
    <name evidence="1" type="ORF">M8818_004387</name>
</gene>
<proteinExistence type="predicted"/>
<evidence type="ECO:0000313" key="1">
    <source>
        <dbReference type="EMBL" id="KAK8206554.1"/>
    </source>
</evidence>
<evidence type="ECO:0000313" key="2">
    <source>
        <dbReference type="Proteomes" id="UP001320706"/>
    </source>
</evidence>
<dbReference type="EMBL" id="JAMKPW020000022">
    <property type="protein sequence ID" value="KAK8206554.1"/>
    <property type="molecule type" value="Genomic_DNA"/>
</dbReference>
<keyword evidence="2" id="KW-1185">Reference proteome</keyword>
<organism evidence="1 2">
    <name type="scientific">Zalaria obscura</name>
    <dbReference type="NCBI Taxonomy" id="2024903"/>
    <lineage>
        <taxon>Eukaryota</taxon>
        <taxon>Fungi</taxon>
        <taxon>Dikarya</taxon>
        <taxon>Ascomycota</taxon>
        <taxon>Pezizomycotina</taxon>
        <taxon>Dothideomycetes</taxon>
        <taxon>Dothideomycetidae</taxon>
        <taxon>Dothideales</taxon>
        <taxon>Zalariaceae</taxon>
        <taxon>Zalaria</taxon>
    </lineage>
</organism>
<comment type="caution">
    <text evidence="1">The sequence shown here is derived from an EMBL/GenBank/DDBJ whole genome shotgun (WGS) entry which is preliminary data.</text>
</comment>
<protein>
    <submittedName>
        <fullName evidence="1">Uncharacterized protein</fullName>
    </submittedName>
</protein>
<name>A0ACC3SFC1_9PEZI</name>
<reference evidence="1" key="1">
    <citation type="submission" date="2024-02" db="EMBL/GenBank/DDBJ databases">
        <title>Metagenome Assembled Genome of Zalaria obscura JY119.</title>
        <authorList>
            <person name="Vighnesh L."/>
            <person name="Jagadeeshwari U."/>
            <person name="Venkata Ramana C."/>
            <person name="Sasikala C."/>
        </authorList>
    </citation>
    <scope>NUCLEOTIDE SEQUENCE</scope>
    <source>
        <strain evidence="1">JY119</strain>
    </source>
</reference>
<accession>A0ACC3SFC1</accession>
<dbReference type="Proteomes" id="UP001320706">
    <property type="component" value="Unassembled WGS sequence"/>
</dbReference>
<sequence>MNMLQMRERASATFYTVPRAGWKRARDKMFTSRLSGKRGEAPVLASRHDNLGDTTVFARMANTNESKLRLTEQSIPLS</sequence>